<protein>
    <submittedName>
        <fullName evidence="3">Uncharacterized protein</fullName>
    </submittedName>
</protein>
<dbReference type="Gene3D" id="3.30.200.20">
    <property type="entry name" value="Phosphorylase Kinase, domain 1"/>
    <property type="match status" value="1"/>
</dbReference>
<gene>
    <name evidence="3" type="ORF">CTOB1V02_LOCUS17055</name>
</gene>
<accession>A0A7R8X2C6</accession>
<dbReference type="Pfam" id="PF00023">
    <property type="entry name" value="Ank"/>
    <property type="match status" value="1"/>
</dbReference>
<dbReference type="AlphaFoldDB" id="A0A7R8X2C6"/>
<dbReference type="EMBL" id="OB719592">
    <property type="protein sequence ID" value="CAD7239240.1"/>
    <property type="molecule type" value="Genomic_DNA"/>
</dbReference>
<evidence type="ECO:0000313" key="3">
    <source>
        <dbReference type="EMBL" id="CAD7239240.1"/>
    </source>
</evidence>
<dbReference type="PRINTS" id="PR01415">
    <property type="entry name" value="ANKYRIN"/>
</dbReference>
<dbReference type="GO" id="GO:0005524">
    <property type="term" value="F:ATP binding"/>
    <property type="evidence" value="ECO:0007669"/>
    <property type="project" value="InterPro"/>
</dbReference>
<dbReference type="SUPFAM" id="SSF48403">
    <property type="entry name" value="Ankyrin repeat"/>
    <property type="match status" value="1"/>
</dbReference>
<proteinExistence type="predicted"/>
<dbReference type="Gene3D" id="1.25.40.20">
    <property type="entry name" value="Ankyrin repeat-containing domain"/>
    <property type="match status" value="2"/>
</dbReference>
<dbReference type="Pfam" id="PF12796">
    <property type="entry name" value="Ank_2"/>
    <property type="match status" value="1"/>
</dbReference>
<organism evidence="3">
    <name type="scientific">Cyprideis torosa</name>
    <dbReference type="NCBI Taxonomy" id="163714"/>
    <lineage>
        <taxon>Eukaryota</taxon>
        <taxon>Metazoa</taxon>
        <taxon>Ecdysozoa</taxon>
        <taxon>Arthropoda</taxon>
        <taxon>Crustacea</taxon>
        <taxon>Oligostraca</taxon>
        <taxon>Ostracoda</taxon>
        <taxon>Podocopa</taxon>
        <taxon>Podocopida</taxon>
        <taxon>Cytherocopina</taxon>
        <taxon>Cytheroidea</taxon>
        <taxon>Cytherideidae</taxon>
        <taxon>Cyprideis</taxon>
    </lineage>
</organism>
<dbReference type="InterPro" id="IPR036770">
    <property type="entry name" value="Ankyrin_rpt-contain_sf"/>
</dbReference>
<dbReference type="InterPro" id="IPR000719">
    <property type="entry name" value="Prot_kinase_dom"/>
</dbReference>
<dbReference type="InterPro" id="IPR002110">
    <property type="entry name" value="Ankyrin_rpt"/>
</dbReference>
<feature type="non-terminal residue" evidence="3">
    <location>
        <position position="205"/>
    </location>
</feature>
<dbReference type="PROSITE" id="PS50297">
    <property type="entry name" value="ANK_REP_REGION"/>
    <property type="match status" value="3"/>
</dbReference>
<evidence type="ECO:0000256" key="2">
    <source>
        <dbReference type="ARBA" id="ARBA00023043"/>
    </source>
</evidence>
<reference evidence="3" key="1">
    <citation type="submission" date="2020-11" db="EMBL/GenBank/DDBJ databases">
        <authorList>
            <person name="Tran Van P."/>
        </authorList>
    </citation>
    <scope>NUCLEOTIDE SEQUENCE</scope>
</reference>
<dbReference type="PROSITE" id="PS50088">
    <property type="entry name" value="ANK_REPEAT"/>
    <property type="match status" value="3"/>
</dbReference>
<keyword evidence="2" id="KW-0040">ANK repeat</keyword>
<dbReference type="SMART" id="SM00248">
    <property type="entry name" value="ANK"/>
    <property type="match status" value="4"/>
</dbReference>
<dbReference type="GO" id="GO:0004672">
    <property type="term" value="F:protein kinase activity"/>
    <property type="evidence" value="ECO:0007669"/>
    <property type="project" value="InterPro"/>
</dbReference>
<dbReference type="OrthoDB" id="6358664at2759"/>
<dbReference type="PANTHER" id="PTHR24171">
    <property type="entry name" value="ANKYRIN REPEAT DOMAIN-CONTAINING PROTEIN 39-RELATED"/>
    <property type="match status" value="1"/>
</dbReference>
<keyword evidence="1" id="KW-0677">Repeat</keyword>
<dbReference type="PROSITE" id="PS50011">
    <property type="entry name" value="PROTEIN_KINASE_DOM"/>
    <property type="match status" value="1"/>
</dbReference>
<evidence type="ECO:0000256" key="1">
    <source>
        <dbReference type="ARBA" id="ARBA00022737"/>
    </source>
</evidence>
<name>A0A7R8X2C6_9CRUS</name>
<sequence length="205" mass="22353">MTPLYLACVMGHVSVARDLVAHGADVNTKDRRGWTPLIGASDGGHVETVEFLVREAKADVEGRENITGCTALAVAAWKGHTHVMEILLAAGAEMNARDSDGLTPLQWACMEGSLEGAKLLIDHGADWTLADDYGVNAVWHALDRRDTSLLLYFMSLCGIEYVLQFSQVKPTFPERLKSEFTEIEKLGEGAFGKVVKAEKDGEDYA</sequence>